<keyword evidence="1" id="KW-0175">Coiled coil</keyword>
<organism evidence="3 4">
    <name type="scientific">Methylocaldum szegediense</name>
    <dbReference type="NCBI Taxonomy" id="73780"/>
    <lineage>
        <taxon>Bacteria</taxon>
        <taxon>Pseudomonadati</taxon>
        <taxon>Pseudomonadota</taxon>
        <taxon>Gammaproteobacteria</taxon>
        <taxon>Methylococcales</taxon>
        <taxon>Methylococcaceae</taxon>
        <taxon>Methylocaldum</taxon>
    </lineage>
</organism>
<keyword evidence="4" id="KW-1185">Reference proteome</keyword>
<keyword evidence="2" id="KW-0472">Membrane</keyword>
<evidence type="ECO:0000256" key="2">
    <source>
        <dbReference type="SAM" id="Phobius"/>
    </source>
</evidence>
<keyword evidence="2" id="KW-0812">Transmembrane</keyword>
<keyword evidence="2" id="KW-1133">Transmembrane helix</keyword>
<feature type="coiled-coil region" evidence="1">
    <location>
        <begin position="47"/>
        <end position="84"/>
    </location>
</feature>
<feature type="transmembrane region" description="Helical" evidence="2">
    <location>
        <begin position="118"/>
        <end position="144"/>
    </location>
</feature>
<dbReference type="Proteomes" id="UP001162030">
    <property type="component" value="Chromosome"/>
</dbReference>
<name>A0ABN8X1L1_9GAMM</name>
<sequence>MSTTMTLPIEIYDILEHHFGHEDSRKVAQAIEASLTLIETRSIEVAQQKKLEIIEELRKELASKEDLLLLKESLYQDIESLRRELLAVIGRVDARIDGWEPRMATKADLVQLDKKFTIYFLVLLFAILIVNKDAITLLGTLLGLTR</sequence>
<dbReference type="EMBL" id="OX458333">
    <property type="protein sequence ID" value="CAI8817671.1"/>
    <property type="molecule type" value="Genomic_DNA"/>
</dbReference>
<reference evidence="3 4" key="1">
    <citation type="submission" date="2023-03" db="EMBL/GenBank/DDBJ databases">
        <authorList>
            <person name="Pearce D."/>
        </authorList>
    </citation>
    <scope>NUCLEOTIDE SEQUENCE [LARGE SCALE GENOMIC DNA]</scope>
    <source>
        <strain evidence="3">Msz</strain>
    </source>
</reference>
<protein>
    <submittedName>
        <fullName evidence="3">Uncharacterized protein</fullName>
    </submittedName>
</protein>
<gene>
    <name evidence="3" type="ORF">MSZNOR_1896</name>
</gene>
<evidence type="ECO:0000313" key="4">
    <source>
        <dbReference type="Proteomes" id="UP001162030"/>
    </source>
</evidence>
<proteinExistence type="predicted"/>
<evidence type="ECO:0000256" key="1">
    <source>
        <dbReference type="SAM" id="Coils"/>
    </source>
</evidence>
<dbReference type="RefSeq" id="WP_317963905.1">
    <property type="nucleotide sequence ID" value="NZ_OX458333.1"/>
</dbReference>
<accession>A0ABN8X1L1</accession>
<evidence type="ECO:0000313" key="3">
    <source>
        <dbReference type="EMBL" id="CAI8817671.1"/>
    </source>
</evidence>